<dbReference type="EMBL" id="BAABEY010000031">
    <property type="protein sequence ID" value="GAA4444242.1"/>
    <property type="molecule type" value="Genomic_DNA"/>
</dbReference>
<keyword evidence="2" id="KW-0547">Nucleotide-binding</keyword>
<dbReference type="InterPro" id="IPR027785">
    <property type="entry name" value="UvrD-like_helicase_C"/>
</dbReference>
<accession>A0ABP8M7E5</accession>
<evidence type="ECO:0000313" key="3">
    <source>
        <dbReference type="Proteomes" id="UP001501508"/>
    </source>
</evidence>
<dbReference type="SUPFAM" id="SSF52540">
    <property type="entry name" value="P-loop containing nucleoside triphosphate hydrolases"/>
    <property type="match status" value="1"/>
</dbReference>
<dbReference type="InterPro" id="IPR027417">
    <property type="entry name" value="P-loop_NTPase"/>
</dbReference>
<protein>
    <submittedName>
        <fullName evidence="2">ATP-binding domain-containing protein</fullName>
    </submittedName>
</protein>
<dbReference type="Gene3D" id="3.40.50.300">
    <property type="entry name" value="P-loop containing nucleotide triphosphate hydrolases"/>
    <property type="match status" value="2"/>
</dbReference>
<dbReference type="Proteomes" id="UP001501508">
    <property type="component" value="Unassembled WGS sequence"/>
</dbReference>
<dbReference type="CDD" id="cd18809">
    <property type="entry name" value="SF1_C_RecD"/>
    <property type="match status" value="1"/>
</dbReference>
<reference evidence="3" key="1">
    <citation type="journal article" date="2019" name="Int. J. Syst. Evol. Microbiol.">
        <title>The Global Catalogue of Microorganisms (GCM) 10K type strain sequencing project: providing services to taxonomists for standard genome sequencing and annotation.</title>
        <authorList>
            <consortium name="The Broad Institute Genomics Platform"/>
            <consortium name="The Broad Institute Genome Sequencing Center for Infectious Disease"/>
            <person name="Wu L."/>
            <person name="Ma J."/>
        </authorList>
    </citation>
    <scope>NUCLEOTIDE SEQUENCE [LARGE SCALE GENOMIC DNA]</scope>
    <source>
        <strain evidence="3">JCM 31920</strain>
    </source>
</reference>
<dbReference type="CDD" id="cd17933">
    <property type="entry name" value="DEXSc_RecD-like"/>
    <property type="match status" value="1"/>
</dbReference>
<evidence type="ECO:0000313" key="2">
    <source>
        <dbReference type="EMBL" id="GAA4444242.1"/>
    </source>
</evidence>
<name>A0ABP8M7E5_9BACT</name>
<organism evidence="2 3">
    <name type="scientific">Ravibacter arvi</name>
    <dbReference type="NCBI Taxonomy" id="2051041"/>
    <lineage>
        <taxon>Bacteria</taxon>
        <taxon>Pseudomonadati</taxon>
        <taxon>Bacteroidota</taxon>
        <taxon>Cytophagia</taxon>
        <taxon>Cytophagales</taxon>
        <taxon>Spirosomataceae</taxon>
        <taxon>Ravibacter</taxon>
    </lineage>
</organism>
<keyword evidence="3" id="KW-1185">Reference proteome</keyword>
<gene>
    <name evidence="2" type="ORF">GCM10023091_34080</name>
</gene>
<sequence>MIERNDASRVLAASFPFTPTQSQERFFQKMNVFLDRASDGRAGYDCFVLKGYAGTGKTTLVSVLVKVVKQFGYQTVLLAPTGRAAKVMSAYSGRKSFTIHRKIYRPQENGTESFSFVRQANYHKDTLFIVDEASMISDEAVFGSRGLLSDLLAYVREGSGNKIIFVGDTAQLPPVGTLVSPALDLVSLEKNFGVKGLSEELVDVMRQTEGSGILWNATALRSGLNLETPEIRLSTRPFRDVYRMTSGRLEDGLRYAYDKFGEEDTIILTRSNKDAVLYNQYIRRVIHFAEDELDAGERLMIVRNNYRVLGDDTDAGFLANGDFVELLKVRRMEEMHGFRFANVTLRLTDYDQIPSFETKILLDTLYTPTPSLSAADNKKLYESVLADYADIASRKERMEAIRNDPYLNALQVKFAYALTCHKAQGGQWSSVFVDQGYLPENQAGIDFLRWVYTAVTRATKELYLVNFHDSFFDLPERKDVSGT</sequence>
<comment type="caution">
    <text evidence="2">The sequence shown here is derived from an EMBL/GenBank/DDBJ whole genome shotgun (WGS) entry which is preliminary data.</text>
</comment>
<dbReference type="Pfam" id="PF13604">
    <property type="entry name" value="AAA_30"/>
    <property type="match status" value="1"/>
</dbReference>
<proteinExistence type="predicted"/>
<dbReference type="GO" id="GO:0005524">
    <property type="term" value="F:ATP binding"/>
    <property type="evidence" value="ECO:0007669"/>
    <property type="project" value="UniProtKB-KW"/>
</dbReference>
<evidence type="ECO:0000259" key="1">
    <source>
        <dbReference type="Pfam" id="PF13538"/>
    </source>
</evidence>
<dbReference type="InterPro" id="IPR050534">
    <property type="entry name" value="Coronavir_polyprotein_1ab"/>
</dbReference>
<feature type="domain" description="UvrD-like helicase C-terminal" evidence="1">
    <location>
        <begin position="414"/>
        <end position="465"/>
    </location>
</feature>
<dbReference type="RefSeq" id="WP_345031400.1">
    <property type="nucleotide sequence ID" value="NZ_BAABEY010000031.1"/>
</dbReference>
<dbReference type="Pfam" id="PF13538">
    <property type="entry name" value="UvrD_C_2"/>
    <property type="match status" value="1"/>
</dbReference>
<keyword evidence="2" id="KW-0067">ATP-binding</keyword>
<dbReference type="PANTHER" id="PTHR43788">
    <property type="entry name" value="DNA2/NAM7 HELICASE FAMILY MEMBER"/>
    <property type="match status" value="1"/>
</dbReference>